<dbReference type="InterPro" id="IPR007021">
    <property type="entry name" value="DUF659"/>
</dbReference>
<reference evidence="3" key="1">
    <citation type="submission" date="2022-08" db="EMBL/GenBank/DDBJ databases">
        <authorList>
            <person name="Gutierrez-Valencia J."/>
        </authorList>
    </citation>
    <scope>NUCLEOTIDE SEQUENCE</scope>
</reference>
<feature type="non-terminal residue" evidence="3">
    <location>
        <position position="1"/>
    </location>
</feature>
<protein>
    <recommendedName>
        <fullName evidence="2">DUF659 domain-containing protein</fullName>
    </recommendedName>
</protein>
<gene>
    <name evidence="3" type="ORF">LITE_LOCUS7274</name>
</gene>
<dbReference type="AlphaFoldDB" id="A0AAV0I3V0"/>
<keyword evidence="1" id="KW-0175">Coiled coil</keyword>
<evidence type="ECO:0000256" key="1">
    <source>
        <dbReference type="SAM" id="Coils"/>
    </source>
</evidence>
<evidence type="ECO:0000313" key="3">
    <source>
        <dbReference type="EMBL" id="CAI0391804.1"/>
    </source>
</evidence>
<dbReference type="EMBL" id="CAMGYJ010000003">
    <property type="protein sequence ID" value="CAI0391804.1"/>
    <property type="molecule type" value="Genomic_DNA"/>
</dbReference>
<keyword evidence="4" id="KW-1185">Reference proteome</keyword>
<organism evidence="3 4">
    <name type="scientific">Linum tenue</name>
    <dbReference type="NCBI Taxonomy" id="586396"/>
    <lineage>
        <taxon>Eukaryota</taxon>
        <taxon>Viridiplantae</taxon>
        <taxon>Streptophyta</taxon>
        <taxon>Embryophyta</taxon>
        <taxon>Tracheophyta</taxon>
        <taxon>Spermatophyta</taxon>
        <taxon>Magnoliopsida</taxon>
        <taxon>eudicotyledons</taxon>
        <taxon>Gunneridae</taxon>
        <taxon>Pentapetalae</taxon>
        <taxon>rosids</taxon>
        <taxon>fabids</taxon>
        <taxon>Malpighiales</taxon>
        <taxon>Linaceae</taxon>
        <taxon>Linum</taxon>
    </lineage>
</organism>
<dbReference type="PANTHER" id="PTHR32166:SF74">
    <property type="entry name" value="OS05G0256350 PROTEIN"/>
    <property type="match status" value="1"/>
</dbReference>
<evidence type="ECO:0000313" key="4">
    <source>
        <dbReference type="Proteomes" id="UP001154282"/>
    </source>
</evidence>
<dbReference type="PANTHER" id="PTHR32166">
    <property type="entry name" value="OSJNBA0013A04.12 PROTEIN"/>
    <property type="match status" value="1"/>
</dbReference>
<feature type="coiled-coil region" evidence="1">
    <location>
        <begin position="84"/>
        <end position="112"/>
    </location>
</feature>
<proteinExistence type="predicted"/>
<evidence type="ECO:0000259" key="2">
    <source>
        <dbReference type="Pfam" id="PF04937"/>
    </source>
</evidence>
<accession>A0AAV0I3V0</accession>
<dbReference type="Proteomes" id="UP001154282">
    <property type="component" value="Unassembled WGS sequence"/>
</dbReference>
<dbReference type="Pfam" id="PF04937">
    <property type="entry name" value="DUF659"/>
    <property type="match status" value="1"/>
</dbReference>
<sequence>LSILDSTMNDVNASTTVVTNKENTNVFKRKSGDVGWEYGRLVDPNNKDKVRCNFYGHESTGGIFRFKQHIAQNASTVLKCTKAKQEAKEACLKAMEKNAKKKEDKATHERKLRDDVIVSSGQQDEEMTCVGSSEPHKLGPMDKWARTIDPKLSSSAALHQQKLNKALWEERTLQVQQYVARWVYTHAVPFNAIDNDEFKQMCEAIGQFAPGFIPPTQYDLREPMLKSEYARTKSLLKDRDDEKMRNGCSIMTDAWTDMKRRSIMNLAHIVLREQASLSQMTHQMCHTQVRSSST</sequence>
<feature type="domain" description="DUF659" evidence="2">
    <location>
        <begin position="215"/>
        <end position="266"/>
    </location>
</feature>
<name>A0AAV0I3V0_9ROSI</name>
<comment type="caution">
    <text evidence="3">The sequence shown here is derived from an EMBL/GenBank/DDBJ whole genome shotgun (WGS) entry which is preliminary data.</text>
</comment>